<reference evidence="1" key="1">
    <citation type="submission" date="2022-05" db="EMBL/GenBank/DDBJ databases">
        <title>The Musa troglodytarum L. genome provides insights into the mechanism of non-climacteric behaviour and enrichment of carotenoids.</title>
        <authorList>
            <person name="Wang J."/>
        </authorList>
    </citation>
    <scope>NUCLEOTIDE SEQUENCE</scope>
    <source>
        <tissue evidence="1">Leaf</tissue>
    </source>
</reference>
<sequence length="80" mass="8661">METSFPRLVFDPWRKLASVVSLRIRASYGGGWERERIGVCDIDTHGLHWDAGGGTPNTGFGCFLSGPLACSSLPSPHDTI</sequence>
<dbReference type="Proteomes" id="UP001055439">
    <property type="component" value="Chromosome 3"/>
</dbReference>
<evidence type="ECO:0000313" key="2">
    <source>
        <dbReference type="Proteomes" id="UP001055439"/>
    </source>
</evidence>
<protein>
    <submittedName>
        <fullName evidence="1">Uncharacterized protein</fullName>
    </submittedName>
</protein>
<dbReference type="EMBL" id="CP097505">
    <property type="protein sequence ID" value="URD92822.1"/>
    <property type="molecule type" value="Genomic_DNA"/>
</dbReference>
<proteinExistence type="predicted"/>
<accession>A0A9E7JSQ7</accession>
<organism evidence="1 2">
    <name type="scientific">Musa troglodytarum</name>
    <name type="common">fe'i banana</name>
    <dbReference type="NCBI Taxonomy" id="320322"/>
    <lineage>
        <taxon>Eukaryota</taxon>
        <taxon>Viridiplantae</taxon>
        <taxon>Streptophyta</taxon>
        <taxon>Embryophyta</taxon>
        <taxon>Tracheophyta</taxon>
        <taxon>Spermatophyta</taxon>
        <taxon>Magnoliopsida</taxon>
        <taxon>Liliopsida</taxon>
        <taxon>Zingiberales</taxon>
        <taxon>Musaceae</taxon>
        <taxon>Musa</taxon>
    </lineage>
</organism>
<dbReference type="AlphaFoldDB" id="A0A9E7JSQ7"/>
<name>A0A9E7JSQ7_9LILI</name>
<gene>
    <name evidence="1" type="ORF">MUK42_32608</name>
</gene>
<keyword evidence="2" id="KW-1185">Reference proteome</keyword>
<evidence type="ECO:0000313" key="1">
    <source>
        <dbReference type="EMBL" id="URD92822.1"/>
    </source>
</evidence>